<dbReference type="GO" id="GO:0070475">
    <property type="term" value="P:rRNA base methylation"/>
    <property type="evidence" value="ECO:0007669"/>
    <property type="project" value="TreeGrafter"/>
</dbReference>
<dbReference type="Pfam" id="PF05958">
    <property type="entry name" value="tRNA_U5-meth_tr"/>
    <property type="match status" value="1"/>
</dbReference>
<evidence type="ECO:0000256" key="8">
    <source>
        <dbReference type="SAM" id="MobiDB-lite"/>
    </source>
</evidence>
<evidence type="ECO:0000256" key="5">
    <source>
        <dbReference type="ARBA" id="ARBA00023014"/>
    </source>
</evidence>
<dbReference type="EMBL" id="FXAK01000007">
    <property type="protein sequence ID" value="SMF66102.1"/>
    <property type="molecule type" value="Genomic_DNA"/>
</dbReference>
<evidence type="ECO:0000256" key="2">
    <source>
        <dbReference type="ARBA" id="ARBA00022603"/>
    </source>
</evidence>
<organism evidence="10 11">
    <name type="scientific">Azospirillum oryzae</name>
    <dbReference type="NCBI Taxonomy" id="286727"/>
    <lineage>
        <taxon>Bacteria</taxon>
        <taxon>Pseudomonadati</taxon>
        <taxon>Pseudomonadota</taxon>
        <taxon>Alphaproteobacteria</taxon>
        <taxon>Rhodospirillales</taxon>
        <taxon>Azospirillaceae</taxon>
        <taxon>Azospirillum</taxon>
    </lineage>
</organism>
<gene>
    <name evidence="10" type="ORF">SAMN02982917_3470</name>
</gene>
<feature type="compositionally biased region" description="Basic residues" evidence="8">
    <location>
        <begin position="9"/>
        <end position="21"/>
    </location>
</feature>
<dbReference type="PANTHER" id="PTHR11061:SF49">
    <property type="entry name" value="23S RRNA (URACIL(1939)-C(5))-METHYLTRANSFERASE RLMD"/>
    <property type="match status" value="1"/>
</dbReference>
<dbReference type="Proteomes" id="UP000192936">
    <property type="component" value="Unassembled WGS sequence"/>
</dbReference>
<keyword evidence="1" id="KW-0004">4Fe-4S</keyword>
<evidence type="ECO:0000313" key="11">
    <source>
        <dbReference type="Proteomes" id="UP000192936"/>
    </source>
</evidence>
<evidence type="ECO:0000256" key="4">
    <source>
        <dbReference type="ARBA" id="ARBA00022691"/>
    </source>
</evidence>
<dbReference type="InterPro" id="IPR012340">
    <property type="entry name" value="NA-bd_OB-fold"/>
</dbReference>
<keyword evidence="3 6" id="KW-0808">Transferase</keyword>
<evidence type="ECO:0000256" key="7">
    <source>
        <dbReference type="PROSITE-ProRule" id="PRU10015"/>
    </source>
</evidence>
<dbReference type="InterPro" id="IPR010280">
    <property type="entry name" value="U5_MeTrfase_fam"/>
</dbReference>
<feature type="binding site" evidence="6">
    <location>
        <position position="316"/>
    </location>
    <ligand>
        <name>S-adenosyl-L-methionine</name>
        <dbReference type="ChEBI" id="CHEBI:59789"/>
    </ligand>
</feature>
<keyword evidence="1" id="KW-0479">Metal-binding</keyword>
<dbReference type="PROSITE" id="PS51687">
    <property type="entry name" value="SAM_MT_RNA_M5U"/>
    <property type="match status" value="1"/>
</dbReference>
<feature type="binding site" evidence="6">
    <location>
        <position position="336"/>
    </location>
    <ligand>
        <name>S-adenosyl-L-methionine</name>
        <dbReference type="ChEBI" id="CHEBI:59789"/>
    </ligand>
</feature>
<keyword evidence="4 6" id="KW-0949">S-adenosyl-L-methionine</keyword>
<dbReference type="CDD" id="cd02440">
    <property type="entry name" value="AdoMet_MTases"/>
    <property type="match status" value="1"/>
</dbReference>
<evidence type="ECO:0000256" key="3">
    <source>
        <dbReference type="ARBA" id="ARBA00022679"/>
    </source>
</evidence>
<dbReference type="InterPro" id="IPR029063">
    <property type="entry name" value="SAM-dependent_MTases_sf"/>
</dbReference>
<dbReference type="SUPFAM" id="SSF53335">
    <property type="entry name" value="S-adenosyl-L-methionine-dependent methyltransferases"/>
    <property type="match status" value="1"/>
</dbReference>
<name>A0A1X7GAK9_9PROT</name>
<dbReference type="SUPFAM" id="SSF50249">
    <property type="entry name" value="Nucleic acid-binding proteins"/>
    <property type="match status" value="1"/>
</dbReference>
<dbReference type="GO" id="GO:0051539">
    <property type="term" value="F:4 iron, 4 sulfur cluster binding"/>
    <property type="evidence" value="ECO:0007669"/>
    <property type="project" value="UniProtKB-KW"/>
</dbReference>
<keyword evidence="5" id="KW-0411">Iron-sulfur</keyword>
<feature type="domain" description="TRAM" evidence="9">
    <location>
        <begin position="27"/>
        <end position="87"/>
    </location>
</feature>
<feature type="active site" description="Nucleophile" evidence="6">
    <location>
        <position position="406"/>
    </location>
</feature>
<feature type="binding site" evidence="6">
    <location>
        <position position="380"/>
    </location>
    <ligand>
        <name>S-adenosyl-L-methionine</name>
        <dbReference type="ChEBI" id="CHEBI:59789"/>
    </ligand>
</feature>
<evidence type="ECO:0000259" key="9">
    <source>
        <dbReference type="PROSITE" id="PS50926"/>
    </source>
</evidence>
<dbReference type="OrthoDB" id="9804590at2"/>
<accession>A0A1X7GAK9</accession>
<proteinExistence type="inferred from homology"/>
<dbReference type="InterPro" id="IPR002792">
    <property type="entry name" value="TRAM_dom"/>
</dbReference>
<keyword evidence="1" id="KW-0408">Iron</keyword>
<evidence type="ECO:0000313" key="10">
    <source>
        <dbReference type="EMBL" id="SMF66102.1"/>
    </source>
</evidence>
<dbReference type="PROSITE" id="PS01230">
    <property type="entry name" value="TRMA_1"/>
    <property type="match status" value="1"/>
</dbReference>
<feature type="active site" evidence="7">
    <location>
        <position position="406"/>
    </location>
</feature>
<dbReference type="PROSITE" id="PS50926">
    <property type="entry name" value="TRAM"/>
    <property type="match status" value="1"/>
</dbReference>
<dbReference type="InterPro" id="IPR030390">
    <property type="entry name" value="MeTrfase_TrmA_AS"/>
</dbReference>
<dbReference type="RefSeq" id="WP_085087618.1">
    <property type="nucleotide sequence ID" value="NZ_FXAK01000007.1"/>
</dbReference>
<comment type="similarity">
    <text evidence="6">Belongs to the class I-like SAM-binding methyltransferase superfamily. RNA M5U methyltransferase family.</text>
</comment>
<dbReference type="GO" id="GO:0070041">
    <property type="term" value="F:rRNA (uridine-C5-)-methyltransferase activity"/>
    <property type="evidence" value="ECO:0007669"/>
    <property type="project" value="TreeGrafter"/>
</dbReference>
<evidence type="ECO:0000256" key="1">
    <source>
        <dbReference type="ARBA" id="ARBA00022485"/>
    </source>
</evidence>
<dbReference type="AlphaFoldDB" id="A0A1X7GAK9"/>
<dbReference type="STRING" id="286727.SAMN02982917_3470"/>
<evidence type="ECO:0000256" key="6">
    <source>
        <dbReference type="PROSITE-ProRule" id="PRU01024"/>
    </source>
</evidence>
<dbReference type="PANTHER" id="PTHR11061">
    <property type="entry name" value="RNA M5U METHYLTRANSFERASE"/>
    <property type="match status" value="1"/>
</dbReference>
<protein>
    <submittedName>
        <fullName evidence="10">23S rRNA m(5)U-1939 methyltransferase</fullName>
    </submittedName>
</protein>
<keyword evidence="2 6" id="KW-0489">Methyltransferase</keyword>
<feature type="region of interest" description="Disordered" evidence="8">
    <location>
        <begin position="1"/>
        <end position="30"/>
    </location>
</feature>
<dbReference type="Gene3D" id="2.40.50.140">
    <property type="entry name" value="Nucleic acid-binding proteins"/>
    <property type="match status" value="1"/>
</dbReference>
<feature type="binding site" evidence="6">
    <location>
        <position position="289"/>
    </location>
    <ligand>
        <name>S-adenosyl-L-methionine</name>
        <dbReference type="ChEBI" id="CHEBI:59789"/>
    </ligand>
</feature>
<reference evidence="10 11" key="1">
    <citation type="submission" date="2017-04" db="EMBL/GenBank/DDBJ databases">
        <authorList>
            <person name="Afonso C.L."/>
            <person name="Miller P.J."/>
            <person name="Scott M.A."/>
            <person name="Spackman E."/>
            <person name="Goraichik I."/>
            <person name="Dimitrov K.M."/>
            <person name="Suarez D.L."/>
            <person name="Swayne D.E."/>
        </authorList>
    </citation>
    <scope>NUCLEOTIDE SEQUENCE [LARGE SCALE GENOMIC DNA]</scope>
    <source>
        <strain evidence="10 11">A2P</strain>
    </source>
</reference>
<sequence length="448" mass="47910">MTRSPQRPSGKRPFAKGRPPARKTAQPPAEMREMEVAIADVGARGDGIAFAEGLRLFVPYTVTGDRVRVRVAEGDGKGEGVRADLLEVLEPGPGRQTPPCRHFGRCGGCTLQQMDDATYAAWNSGMVRGALERVGLGDVPLEPLARTPAGARRRARFAALKRGKRVWFGFNERQSHRLVDLEECPILAPRLFALVEPLRAVLAEILPDGGDADVVLTDLEGGVDLLLVGPRSLDRGAREALVAFEPERIARIAWQPTDRAAAEPVANRRPAFIRFAGVPIQPPPGAFLQASAEGETALVAAVREGVGQAGRIADLFAGIGTFSIPLAQQAAVHAVEGDEAAVAALGRAVQGLRLTVERRDLFENPLGAKDLNRFDAVVFDPPRAGAAAQAATLAGAKVPRVVGVSCNPASFARDARVLVDGGYRLVKVWPVDQFLWSAHVEVVGLFER</sequence>
<dbReference type="Gene3D" id="2.40.50.1070">
    <property type="match status" value="1"/>
</dbReference>
<dbReference type="Gene3D" id="3.40.50.150">
    <property type="entry name" value="Vaccinia Virus protein VP39"/>
    <property type="match status" value="1"/>
</dbReference>